<accession>A0A087TWA0</accession>
<evidence type="ECO:0000313" key="2">
    <source>
        <dbReference type="Proteomes" id="UP000054359"/>
    </source>
</evidence>
<dbReference type="AlphaFoldDB" id="A0A087TWA0"/>
<dbReference type="Proteomes" id="UP000054359">
    <property type="component" value="Unassembled WGS sequence"/>
</dbReference>
<feature type="non-terminal residue" evidence="1">
    <location>
        <position position="76"/>
    </location>
</feature>
<dbReference type="OrthoDB" id="6432984at2759"/>
<gene>
    <name evidence="1" type="ORF">X975_19025</name>
</gene>
<reference evidence="1 2" key="1">
    <citation type="submission" date="2013-11" db="EMBL/GenBank/DDBJ databases">
        <title>Genome sequencing of Stegodyphus mimosarum.</title>
        <authorList>
            <person name="Bechsgaard J."/>
        </authorList>
    </citation>
    <scope>NUCLEOTIDE SEQUENCE [LARGE SCALE GENOMIC DNA]</scope>
</reference>
<proteinExistence type="predicted"/>
<evidence type="ECO:0000313" key="1">
    <source>
        <dbReference type="EMBL" id="KFM69389.1"/>
    </source>
</evidence>
<sequence>MSVVTDDSAVLYSQQSQTLAQITTQQNQGDSHIVSKWIVQCLLHHTGFRSHRPMRVPLLNACHRTVLLAWTREHRL</sequence>
<protein>
    <recommendedName>
        <fullName evidence="3">Transposase Tc1-like domain-containing protein</fullName>
    </recommendedName>
</protein>
<keyword evidence="2" id="KW-1185">Reference proteome</keyword>
<evidence type="ECO:0008006" key="3">
    <source>
        <dbReference type="Google" id="ProtNLM"/>
    </source>
</evidence>
<dbReference type="EMBL" id="KK117039">
    <property type="protein sequence ID" value="KFM69389.1"/>
    <property type="molecule type" value="Genomic_DNA"/>
</dbReference>
<organism evidence="1 2">
    <name type="scientific">Stegodyphus mimosarum</name>
    <name type="common">African social velvet spider</name>
    <dbReference type="NCBI Taxonomy" id="407821"/>
    <lineage>
        <taxon>Eukaryota</taxon>
        <taxon>Metazoa</taxon>
        <taxon>Ecdysozoa</taxon>
        <taxon>Arthropoda</taxon>
        <taxon>Chelicerata</taxon>
        <taxon>Arachnida</taxon>
        <taxon>Araneae</taxon>
        <taxon>Araneomorphae</taxon>
        <taxon>Entelegynae</taxon>
        <taxon>Eresoidea</taxon>
        <taxon>Eresidae</taxon>
        <taxon>Stegodyphus</taxon>
    </lineage>
</organism>
<name>A0A087TWA0_STEMI</name>